<evidence type="ECO:0000256" key="2">
    <source>
        <dbReference type="ARBA" id="ARBA00022478"/>
    </source>
</evidence>
<dbReference type="InterPro" id="IPR000394">
    <property type="entry name" value="RNA_pol_sigma_54"/>
</dbReference>
<dbReference type="Pfam" id="PF04963">
    <property type="entry name" value="Sigma54_CBD"/>
    <property type="match status" value="1"/>
</dbReference>
<evidence type="ECO:0000256" key="3">
    <source>
        <dbReference type="ARBA" id="ARBA00022679"/>
    </source>
</evidence>
<dbReference type="InterPro" id="IPR007046">
    <property type="entry name" value="RNA_pol_sigma_54_core-bd"/>
</dbReference>
<evidence type="ECO:0000256" key="8">
    <source>
        <dbReference type="ARBA" id="ARBA00023163"/>
    </source>
</evidence>
<gene>
    <name evidence="11" type="primary">rpoN</name>
    <name evidence="11" type="ORF">CDO51_06805</name>
</gene>
<dbReference type="NCBIfam" id="TIGR02395">
    <property type="entry name" value="rpoN_sigma"/>
    <property type="match status" value="1"/>
</dbReference>
<dbReference type="GO" id="GO:0003677">
    <property type="term" value="F:DNA binding"/>
    <property type="evidence" value="ECO:0007669"/>
    <property type="project" value="UniProtKB-KW"/>
</dbReference>
<proteinExistence type="inferred from homology"/>
<keyword evidence="6" id="KW-0731">Sigma factor</keyword>
<dbReference type="PROSITE" id="PS00718">
    <property type="entry name" value="SIGMA54_2"/>
    <property type="match status" value="1"/>
</dbReference>
<dbReference type="PIRSF" id="PIRSF000774">
    <property type="entry name" value="RpoN"/>
    <property type="match status" value="1"/>
</dbReference>
<evidence type="ECO:0000259" key="10">
    <source>
        <dbReference type="Pfam" id="PF04963"/>
    </source>
</evidence>
<dbReference type="RefSeq" id="WP_089023547.1">
    <property type="nucleotide sequence ID" value="NZ_NIQC01000012.1"/>
</dbReference>
<evidence type="ECO:0000313" key="11">
    <source>
        <dbReference type="EMBL" id="OWZ83797.1"/>
    </source>
</evidence>
<keyword evidence="8" id="KW-0804">Transcription</keyword>
<dbReference type="InterPro" id="IPR038709">
    <property type="entry name" value="RpoN_core-bd_sf"/>
</dbReference>
<dbReference type="GO" id="GO:0006352">
    <property type="term" value="P:DNA-templated transcription initiation"/>
    <property type="evidence" value="ECO:0007669"/>
    <property type="project" value="InterPro"/>
</dbReference>
<protein>
    <submittedName>
        <fullName evidence="11">RNA polymerase sigma-54 factor</fullName>
    </submittedName>
</protein>
<dbReference type="OrthoDB" id="9814402at2"/>
<evidence type="ECO:0000256" key="6">
    <source>
        <dbReference type="ARBA" id="ARBA00023082"/>
    </source>
</evidence>
<sequence>MKLGFDLNLEQKQQLIITPELKKAIELLQLSGMELNNHIEQELAENPMLEVATSEEEPKENETSETFDIDWQKYFEDSSDIGKHVGTGMSENKESFENYTPSSTNLFEHLFFQLSLITTEEYREIAEYLIGNLDPNGYLRGSLEEMSQLIDVKYSELEKALKLVQSLDPPGIGARSLKECLLLQLERKDDYPKLSYKLIENYLIEIGENRLSKIAEKTGESVVEVQKAVDYIKTLTPKPASTFSIDSSSEYISPDIVIKRVEDDYVVIINDSMNPKLKINSMYKSILSKANKNEAADSATKFLNSKLDSALWLIKSIEQRRLTLHNIVNKLIEFQKPFLDNGVSYLRPLTLKQIAEQIGVHESTVSRATANKYVQTPQGVFPLRYFFSSKVENTKTDSSSSTSIKHKIKNLIENEDKKQPLSDQKISEILKESAINISRRTVAKYRKELNIPSSSKRKRYH</sequence>
<evidence type="ECO:0000313" key="12">
    <source>
        <dbReference type="Proteomes" id="UP000214588"/>
    </source>
</evidence>
<dbReference type="GO" id="GO:0001216">
    <property type="term" value="F:DNA-binding transcription activator activity"/>
    <property type="evidence" value="ECO:0007669"/>
    <property type="project" value="InterPro"/>
</dbReference>
<dbReference type="GO" id="GO:0016987">
    <property type="term" value="F:sigma factor activity"/>
    <property type="evidence" value="ECO:0007669"/>
    <property type="project" value="UniProtKB-KW"/>
</dbReference>
<evidence type="ECO:0000256" key="1">
    <source>
        <dbReference type="ARBA" id="ARBA00008798"/>
    </source>
</evidence>
<dbReference type="GO" id="GO:0000428">
    <property type="term" value="C:DNA-directed RNA polymerase complex"/>
    <property type="evidence" value="ECO:0007669"/>
    <property type="project" value="UniProtKB-KW"/>
</dbReference>
<keyword evidence="5" id="KW-0805">Transcription regulation</keyword>
<evidence type="ECO:0000256" key="7">
    <source>
        <dbReference type="ARBA" id="ARBA00023125"/>
    </source>
</evidence>
<comment type="similarity">
    <text evidence="1">Belongs to the sigma-54 factor family.</text>
</comment>
<dbReference type="PRINTS" id="PR00045">
    <property type="entry name" value="SIGMA54FCT"/>
</dbReference>
<evidence type="ECO:0000256" key="4">
    <source>
        <dbReference type="ARBA" id="ARBA00022695"/>
    </source>
</evidence>
<evidence type="ECO:0000259" key="9">
    <source>
        <dbReference type="Pfam" id="PF04552"/>
    </source>
</evidence>
<dbReference type="GO" id="GO:0016779">
    <property type="term" value="F:nucleotidyltransferase activity"/>
    <property type="evidence" value="ECO:0007669"/>
    <property type="project" value="UniProtKB-KW"/>
</dbReference>
<comment type="caution">
    <text evidence="11">The sequence shown here is derived from an EMBL/GenBank/DDBJ whole genome shotgun (WGS) entry which is preliminary data.</text>
</comment>
<name>A0A226C0A0_9FIRM</name>
<accession>A0A226C0A0</accession>
<dbReference type="Pfam" id="PF04552">
    <property type="entry name" value="Sigma54_DBD"/>
    <property type="match status" value="1"/>
</dbReference>
<dbReference type="PANTHER" id="PTHR32248:SF4">
    <property type="entry name" value="RNA POLYMERASE SIGMA-54 FACTOR"/>
    <property type="match status" value="1"/>
</dbReference>
<feature type="domain" description="RNA polymerase sigma factor 54 core-binding" evidence="10">
    <location>
        <begin position="96"/>
        <end position="283"/>
    </location>
</feature>
<dbReference type="Gene3D" id="1.10.10.1330">
    <property type="entry name" value="RNA polymerase sigma-54 factor, core-binding domain"/>
    <property type="match status" value="1"/>
</dbReference>
<reference evidence="11 12" key="1">
    <citation type="submission" date="2017-06" db="EMBL/GenBank/DDBJ databases">
        <title>Draft Genome Sequence of Natranaerobius trueperi halophilic, alkalithermophilic bacteria from soda lakes.</title>
        <authorList>
            <person name="Zhao B."/>
        </authorList>
    </citation>
    <scope>NUCLEOTIDE SEQUENCE [LARGE SCALE GENOMIC DNA]</scope>
    <source>
        <strain evidence="11 12">DSM 18760</strain>
    </source>
</reference>
<dbReference type="EMBL" id="NIQC01000012">
    <property type="protein sequence ID" value="OWZ83797.1"/>
    <property type="molecule type" value="Genomic_DNA"/>
</dbReference>
<dbReference type="Proteomes" id="UP000214588">
    <property type="component" value="Unassembled WGS sequence"/>
</dbReference>
<dbReference type="InterPro" id="IPR007634">
    <property type="entry name" value="RNA_pol_sigma_54_DNA-bd"/>
</dbReference>
<keyword evidence="4" id="KW-0548">Nucleotidyltransferase</keyword>
<dbReference type="PANTHER" id="PTHR32248">
    <property type="entry name" value="RNA POLYMERASE SIGMA-54 FACTOR"/>
    <property type="match status" value="1"/>
</dbReference>
<keyword evidence="7" id="KW-0238">DNA-binding</keyword>
<keyword evidence="3" id="KW-0808">Transferase</keyword>
<dbReference type="PROSITE" id="PS50044">
    <property type="entry name" value="SIGMA54_3"/>
    <property type="match status" value="1"/>
</dbReference>
<feature type="domain" description="RNA polymerase sigma factor 54 DNA-binding" evidence="9">
    <location>
        <begin position="301"/>
        <end position="459"/>
    </location>
</feature>
<keyword evidence="12" id="KW-1185">Reference proteome</keyword>
<evidence type="ECO:0000256" key="5">
    <source>
        <dbReference type="ARBA" id="ARBA00023015"/>
    </source>
</evidence>
<keyword evidence="2" id="KW-0240">DNA-directed RNA polymerase</keyword>
<dbReference type="Pfam" id="PF00309">
    <property type="entry name" value="Sigma54_AID"/>
    <property type="match status" value="1"/>
</dbReference>
<dbReference type="Gene3D" id="1.10.10.60">
    <property type="entry name" value="Homeodomain-like"/>
    <property type="match status" value="1"/>
</dbReference>
<organism evidence="11 12">
    <name type="scientific">Natranaerobius trueperi</name>
    <dbReference type="NCBI Taxonomy" id="759412"/>
    <lineage>
        <taxon>Bacteria</taxon>
        <taxon>Bacillati</taxon>
        <taxon>Bacillota</taxon>
        <taxon>Clostridia</taxon>
        <taxon>Natranaerobiales</taxon>
        <taxon>Natranaerobiaceae</taxon>
        <taxon>Natranaerobius</taxon>
    </lineage>
</organism>
<dbReference type="PROSITE" id="PS00717">
    <property type="entry name" value="SIGMA54_1"/>
    <property type="match status" value="1"/>
</dbReference>
<dbReference type="AlphaFoldDB" id="A0A226C0A0"/>